<dbReference type="Gene3D" id="3.30.750.44">
    <property type="match status" value="1"/>
</dbReference>
<dbReference type="InterPro" id="IPR001478">
    <property type="entry name" value="PDZ"/>
</dbReference>
<dbReference type="PANTHER" id="PTHR32060">
    <property type="entry name" value="TAIL-SPECIFIC PROTEASE"/>
    <property type="match status" value="1"/>
</dbReference>
<dbReference type="Proteomes" id="UP001596028">
    <property type="component" value="Unassembled WGS sequence"/>
</dbReference>
<dbReference type="CDD" id="cd07560">
    <property type="entry name" value="Peptidase_S41_CPP"/>
    <property type="match status" value="1"/>
</dbReference>
<dbReference type="PROSITE" id="PS50106">
    <property type="entry name" value="PDZ"/>
    <property type="match status" value="1"/>
</dbReference>
<evidence type="ECO:0000313" key="8">
    <source>
        <dbReference type="Proteomes" id="UP001596028"/>
    </source>
</evidence>
<dbReference type="EMBL" id="JBHSEP010000028">
    <property type="protein sequence ID" value="MFC4601636.1"/>
    <property type="molecule type" value="Genomic_DNA"/>
</dbReference>
<dbReference type="Pfam" id="PF22694">
    <property type="entry name" value="CtpB_N-like"/>
    <property type="match status" value="1"/>
</dbReference>
<comment type="similarity">
    <text evidence="1 5">Belongs to the peptidase S41A family.</text>
</comment>
<dbReference type="Gene3D" id="2.30.42.10">
    <property type="match status" value="1"/>
</dbReference>
<evidence type="ECO:0000256" key="1">
    <source>
        <dbReference type="ARBA" id="ARBA00009179"/>
    </source>
</evidence>
<proteinExistence type="inferred from homology"/>
<dbReference type="RefSeq" id="WP_378101947.1">
    <property type="nucleotide sequence ID" value="NZ_JBHSEP010000028.1"/>
</dbReference>
<dbReference type="SMART" id="SM00228">
    <property type="entry name" value="PDZ"/>
    <property type="match status" value="1"/>
</dbReference>
<dbReference type="InterPro" id="IPR029045">
    <property type="entry name" value="ClpP/crotonase-like_dom_sf"/>
</dbReference>
<dbReference type="InterPro" id="IPR036366">
    <property type="entry name" value="PGBDSf"/>
</dbReference>
<dbReference type="SUPFAM" id="SSF50156">
    <property type="entry name" value="PDZ domain-like"/>
    <property type="match status" value="1"/>
</dbReference>
<evidence type="ECO:0000259" key="6">
    <source>
        <dbReference type="PROSITE" id="PS50106"/>
    </source>
</evidence>
<dbReference type="InterPro" id="IPR036365">
    <property type="entry name" value="PGBD-like_sf"/>
</dbReference>
<dbReference type="PROSITE" id="PS51257">
    <property type="entry name" value="PROKAR_LIPOPROTEIN"/>
    <property type="match status" value="1"/>
</dbReference>
<dbReference type="CDD" id="cd06782">
    <property type="entry name" value="cpPDZ_CPP-like"/>
    <property type="match status" value="1"/>
</dbReference>
<accession>A0ABV9FM19</accession>
<dbReference type="InterPro" id="IPR004447">
    <property type="entry name" value="Peptidase_S41A"/>
</dbReference>
<keyword evidence="4 5" id="KW-0720">Serine protease</keyword>
<keyword evidence="3 5" id="KW-0378">Hydrolase</keyword>
<gene>
    <name evidence="7" type="ORF">ACFO3S_25590</name>
</gene>
<dbReference type="InterPro" id="IPR002477">
    <property type="entry name" value="Peptidoglycan-bd-like"/>
</dbReference>
<dbReference type="SUPFAM" id="SSF52096">
    <property type="entry name" value="ClpP/crotonase"/>
    <property type="match status" value="1"/>
</dbReference>
<keyword evidence="8" id="KW-1185">Reference proteome</keyword>
<dbReference type="PANTHER" id="PTHR32060:SF29">
    <property type="entry name" value="CARBOXY-TERMINAL PROCESSING PROTEASE CTPB"/>
    <property type="match status" value="1"/>
</dbReference>
<dbReference type="NCBIfam" id="TIGR00225">
    <property type="entry name" value="prc"/>
    <property type="match status" value="1"/>
</dbReference>
<organism evidence="7 8">
    <name type="scientific">Cohnella hongkongensis</name>
    <dbReference type="NCBI Taxonomy" id="178337"/>
    <lineage>
        <taxon>Bacteria</taxon>
        <taxon>Bacillati</taxon>
        <taxon>Bacillota</taxon>
        <taxon>Bacilli</taxon>
        <taxon>Bacillales</taxon>
        <taxon>Paenibacillaceae</taxon>
        <taxon>Cohnella</taxon>
    </lineage>
</organism>
<dbReference type="Pfam" id="PF17820">
    <property type="entry name" value="PDZ_6"/>
    <property type="match status" value="1"/>
</dbReference>
<dbReference type="Pfam" id="PF01471">
    <property type="entry name" value="PG_binding_1"/>
    <property type="match status" value="1"/>
</dbReference>
<name>A0ABV9FM19_9BACL</name>
<dbReference type="Gene3D" id="1.10.101.10">
    <property type="entry name" value="PGBD-like superfamily/PGBD"/>
    <property type="match status" value="1"/>
</dbReference>
<dbReference type="InterPro" id="IPR005151">
    <property type="entry name" value="Tail-specific_protease"/>
</dbReference>
<evidence type="ECO:0000256" key="3">
    <source>
        <dbReference type="ARBA" id="ARBA00022801"/>
    </source>
</evidence>
<protein>
    <submittedName>
        <fullName evidence="7">S41 family peptidase</fullName>
    </submittedName>
</protein>
<evidence type="ECO:0000256" key="2">
    <source>
        <dbReference type="ARBA" id="ARBA00022670"/>
    </source>
</evidence>
<sequence length="492" mass="53383">MLFRGRTVAAMIALTAVAACVATYALLEFPGWRWASKDANSWSPGNEQGGLRQDELDKLNKAVSLIEKRYLLPADRKRLIDGALQGMVESLGDPYSVYKPEEEAEDYLNALQGAFTGIGAELRIENGTVVVEAPIRGSPAEKAGLQPRDVLLSINGESLYGLTLSDAVAKIRGPKGTKAKLKVQRAGRSEPLDLELVRDRIDPKTVSSEIVADGIGQLTINQFTSETSAQVAIELAEMERKGLKVLVIDVRNNPGGYLQSVVEVADQLMEKGKPIVQSEYRSGQRKVDVAENGAKNGKRYPMVVLINKGSASASEILAGALKQSAGAVLVGDTSYGKGTVQVQFSGELGDESLIKLTVYKWLLPDGTSINETGLEPDIPSALPGYFLAWRLPRDTVLKVDSTGSDVENLQTILAGVGFPTDRTDGYYSERTKEAVESFQRSESLPQTGEVDVATAERLEEKLYAVIQDRNNDTQWQTALSEARKLLESSVHP</sequence>
<feature type="domain" description="PDZ" evidence="6">
    <location>
        <begin position="112"/>
        <end position="172"/>
    </location>
</feature>
<evidence type="ECO:0000313" key="7">
    <source>
        <dbReference type="EMBL" id="MFC4601636.1"/>
    </source>
</evidence>
<dbReference type="InterPro" id="IPR055210">
    <property type="entry name" value="CtpA/B_N"/>
</dbReference>
<dbReference type="Pfam" id="PF03572">
    <property type="entry name" value="Peptidase_S41"/>
    <property type="match status" value="1"/>
</dbReference>
<reference evidence="8" key="1">
    <citation type="journal article" date="2019" name="Int. J. Syst. Evol. Microbiol.">
        <title>The Global Catalogue of Microorganisms (GCM) 10K type strain sequencing project: providing services to taxonomists for standard genome sequencing and annotation.</title>
        <authorList>
            <consortium name="The Broad Institute Genomics Platform"/>
            <consortium name="The Broad Institute Genome Sequencing Center for Infectious Disease"/>
            <person name="Wu L."/>
            <person name="Ma J."/>
        </authorList>
    </citation>
    <scope>NUCLEOTIDE SEQUENCE [LARGE SCALE GENOMIC DNA]</scope>
    <source>
        <strain evidence="8">CCUG 49571</strain>
    </source>
</reference>
<dbReference type="InterPro" id="IPR041489">
    <property type="entry name" value="PDZ_6"/>
</dbReference>
<dbReference type="SUPFAM" id="SSF47090">
    <property type="entry name" value="PGBD-like"/>
    <property type="match status" value="1"/>
</dbReference>
<dbReference type="SMART" id="SM00245">
    <property type="entry name" value="TSPc"/>
    <property type="match status" value="1"/>
</dbReference>
<evidence type="ECO:0000256" key="5">
    <source>
        <dbReference type="RuleBase" id="RU004404"/>
    </source>
</evidence>
<evidence type="ECO:0000256" key="4">
    <source>
        <dbReference type="ARBA" id="ARBA00022825"/>
    </source>
</evidence>
<comment type="caution">
    <text evidence="7">The sequence shown here is derived from an EMBL/GenBank/DDBJ whole genome shotgun (WGS) entry which is preliminary data.</text>
</comment>
<dbReference type="InterPro" id="IPR036034">
    <property type="entry name" value="PDZ_sf"/>
</dbReference>
<dbReference type="Gene3D" id="3.90.226.10">
    <property type="entry name" value="2-enoyl-CoA Hydratase, Chain A, domain 1"/>
    <property type="match status" value="1"/>
</dbReference>
<keyword evidence="2 5" id="KW-0645">Protease</keyword>